<gene>
    <name evidence="3" type="ORF">QFZ53_001547</name>
</gene>
<name>A0AAW8EV18_9MICO</name>
<keyword evidence="2" id="KW-1133">Transmembrane helix</keyword>
<comment type="caution">
    <text evidence="3">The sequence shown here is derived from an EMBL/GenBank/DDBJ whole genome shotgun (WGS) entry which is preliminary data.</text>
</comment>
<accession>A0AAW8EV18</accession>
<feature type="compositionally biased region" description="Polar residues" evidence="1">
    <location>
        <begin position="81"/>
        <end position="99"/>
    </location>
</feature>
<feature type="transmembrane region" description="Helical" evidence="2">
    <location>
        <begin position="136"/>
        <end position="156"/>
    </location>
</feature>
<feature type="region of interest" description="Disordered" evidence="1">
    <location>
        <begin position="15"/>
        <end position="124"/>
    </location>
</feature>
<proteinExistence type="predicted"/>
<protein>
    <submittedName>
        <fullName evidence="3">Uncharacterized protein</fullName>
    </submittedName>
</protein>
<dbReference type="AlphaFoldDB" id="A0AAW8EV18"/>
<evidence type="ECO:0000256" key="2">
    <source>
        <dbReference type="SAM" id="Phobius"/>
    </source>
</evidence>
<keyword evidence="4" id="KW-1185">Reference proteome</keyword>
<evidence type="ECO:0000256" key="1">
    <source>
        <dbReference type="SAM" id="MobiDB-lite"/>
    </source>
</evidence>
<sequence>MTPIPEPDELRALQHKAYGRGGGLTDAEAARLRELEQPEPPRVDSPDAHSRPDPRSSTDELPAVERGSEATEAKHVLISRPQGTDVSSRLFDSTAARSTTDAREAAEEPSESTSRGARPTTEELSWRPTLRRHWKAVAAASALLLIFGLGAGWALFAPRVRDAVALTEDEVQHKLELDEKYEFDEGTLRAVARDDDALVWFGTQSDGDQNCLVLEAAGQSQIGCARADDVNLAYGLNATISLPPEEDAAEGDFGASINAYGMLSTAGEPMVAIQRWDNDASMLDQFEGDERTRAQALIDEGYLAGVSVVGYVREQPAWIAYRFTDSDQNERCLIVDALDATACGLESDTLQDGLTLTAEDENGRIEVSAQFTNWGTPYLTITENAGGASTIVIDTETGDPIEVTDPDG</sequence>
<reference evidence="3 4" key="1">
    <citation type="submission" date="2023-07" db="EMBL/GenBank/DDBJ databases">
        <title>Comparative genomics of wheat-associated soil bacteria to identify genetic determinants of phenazine resistance.</title>
        <authorList>
            <person name="Mouncey N."/>
        </authorList>
    </citation>
    <scope>NUCLEOTIDE SEQUENCE [LARGE SCALE GENOMIC DNA]</scope>
    <source>
        <strain evidence="3 4">W4I9-1</strain>
    </source>
</reference>
<feature type="compositionally biased region" description="Basic and acidic residues" evidence="1">
    <location>
        <begin position="66"/>
        <end position="75"/>
    </location>
</feature>
<feature type="compositionally biased region" description="Basic and acidic residues" evidence="1">
    <location>
        <begin position="28"/>
        <end position="58"/>
    </location>
</feature>
<organism evidence="3 4">
    <name type="scientific">Microbacterium natoriense</name>
    <dbReference type="NCBI Taxonomy" id="284570"/>
    <lineage>
        <taxon>Bacteria</taxon>
        <taxon>Bacillati</taxon>
        <taxon>Actinomycetota</taxon>
        <taxon>Actinomycetes</taxon>
        <taxon>Micrococcales</taxon>
        <taxon>Microbacteriaceae</taxon>
        <taxon>Microbacterium</taxon>
    </lineage>
</organism>
<evidence type="ECO:0000313" key="4">
    <source>
        <dbReference type="Proteomes" id="UP001244427"/>
    </source>
</evidence>
<evidence type="ECO:0000313" key="3">
    <source>
        <dbReference type="EMBL" id="MDQ0647351.1"/>
    </source>
</evidence>
<dbReference type="RefSeq" id="WP_307295159.1">
    <property type="nucleotide sequence ID" value="NZ_JAUSXV010000001.1"/>
</dbReference>
<keyword evidence="2" id="KW-0812">Transmembrane</keyword>
<dbReference type="EMBL" id="JAUSXV010000001">
    <property type="protein sequence ID" value="MDQ0647351.1"/>
    <property type="molecule type" value="Genomic_DNA"/>
</dbReference>
<dbReference type="Proteomes" id="UP001244427">
    <property type="component" value="Unassembled WGS sequence"/>
</dbReference>
<keyword evidence="2" id="KW-0472">Membrane</keyword>